<evidence type="ECO:0000313" key="1">
    <source>
        <dbReference type="EMBL" id="KXN70303.1"/>
    </source>
</evidence>
<protein>
    <recommendedName>
        <fullName evidence="3">F-box domain-containing protein</fullName>
    </recommendedName>
</protein>
<sequence length="499" mass="59180">MSKSEIYNWSNPPSHILAKVYHYSHDKFKPNLRLVNKHWSTSVKSEFFYSLEGVEDKHIMNIVKKYGNFVRELDSYRYENGHFEEYIQLIPLLQKFYLDLGSRPVSLLTQLNSINKSIHSIELCCNSFDDLLLKDHEWDTVFQLVSTIQDIEILDFYIANTSIPSPNILPNLPVDKFKLWSSSDATLNFMNLYKNIKHINSLDWTVRYPETQNTFIKRSAIPAPNQLLRSSLKHLRLWIYDYSDDKGPIEPHLASELLNTFKNPFFSNLRSLEWHFWWSPNQSTSKIFHEPIPTHNIKWANLTKISLFIIDEYLMTYIVQHCVNLEEMNFNSPLVLPNHDNPMSLSPLIYLKKMLFGSLDLALIDNYSLINHLFPNVVTLNLYYIEKTYEVTRDCYHIPFLFPKVNFIIFEVIEYEFDRLINEYEGVLNWEELYLTIDSGNVDFINPFIERLPKLKLLYIQYHLESDDDLNISRKDIKVFRVGDPSPLTYNFYIYDQIN</sequence>
<keyword evidence="2" id="KW-1185">Reference proteome</keyword>
<dbReference type="Proteomes" id="UP000070444">
    <property type="component" value="Unassembled WGS sequence"/>
</dbReference>
<dbReference type="EMBL" id="KQ964506">
    <property type="protein sequence ID" value="KXN70303.1"/>
    <property type="molecule type" value="Genomic_DNA"/>
</dbReference>
<reference evidence="1 2" key="1">
    <citation type="journal article" date="2015" name="Genome Biol. Evol.">
        <title>Phylogenomic analyses indicate that early fungi evolved digesting cell walls of algal ancestors of land plants.</title>
        <authorList>
            <person name="Chang Y."/>
            <person name="Wang S."/>
            <person name="Sekimoto S."/>
            <person name="Aerts A.L."/>
            <person name="Choi C."/>
            <person name="Clum A."/>
            <person name="LaButti K.M."/>
            <person name="Lindquist E.A."/>
            <person name="Yee Ngan C."/>
            <person name="Ohm R.A."/>
            <person name="Salamov A.A."/>
            <person name="Grigoriev I.V."/>
            <person name="Spatafora J.W."/>
            <person name="Berbee M.L."/>
        </authorList>
    </citation>
    <scope>NUCLEOTIDE SEQUENCE [LARGE SCALE GENOMIC DNA]</scope>
    <source>
        <strain evidence="1 2">NRRL 28638</strain>
    </source>
</reference>
<organism evidence="1 2">
    <name type="scientific">Conidiobolus coronatus (strain ATCC 28846 / CBS 209.66 / NRRL 28638)</name>
    <name type="common">Delacroixia coronata</name>
    <dbReference type="NCBI Taxonomy" id="796925"/>
    <lineage>
        <taxon>Eukaryota</taxon>
        <taxon>Fungi</taxon>
        <taxon>Fungi incertae sedis</taxon>
        <taxon>Zoopagomycota</taxon>
        <taxon>Entomophthoromycotina</taxon>
        <taxon>Entomophthoromycetes</taxon>
        <taxon>Entomophthorales</taxon>
        <taxon>Ancylistaceae</taxon>
        <taxon>Conidiobolus</taxon>
    </lineage>
</organism>
<evidence type="ECO:0008006" key="3">
    <source>
        <dbReference type="Google" id="ProtNLM"/>
    </source>
</evidence>
<gene>
    <name evidence="1" type="ORF">CONCODRAFT_70769</name>
</gene>
<evidence type="ECO:0000313" key="2">
    <source>
        <dbReference type="Proteomes" id="UP000070444"/>
    </source>
</evidence>
<name>A0A137P5M2_CONC2</name>
<dbReference type="AlphaFoldDB" id="A0A137P5M2"/>
<proteinExistence type="predicted"/>
<accession>A0A137P5M2</accession>